<reference evidence="12" key="1">
    <citation type="journal article" date="2019" name="Microbiology">
        <title>Complete Genome Sequence of an Uncultured Bacterium of the Candidate Phylum Bipolaricaulota.</title>
        <authorList>
            <person name="Kadnikov V.V."/>
            <person name="Mardanov A.V."/>
            <person name="Beletsky A.V."/>
            <person name="Frank Y.A."/>
            <person name="Karnachuk O.V."/>
            <person name="Ravin N.V."/>
        </authorList>
    </citation>
    <scope>NUCLEOTIDE SEQUENCE [LARGE SCALE GENOMIC DNA]</scope>
</reference>
<dbReference type="PROSITE" id="PS00061">
    <property type="entry name" value="ADH_SHORT"/>
    <property type="match status" value="1"/>
</dbReference>
<dbReference type="NCBIfam" id="NF005559">
    <property type="entry name" value="PRK07231.1"/>
    <property type="match status" value="1"/>
</dbReference>
<dbReference type="PANTHER" id="PTHR42879">
    <property type="entry name" value="3-OXOACYL-(ACYL-CARRIER-PROTEIN) REDUCTASE"/>
    <property type="match status" value="1"/>
</dbReference>
<keyword evidence="10" id="KW-0275">Fatty acid biosynthesis</keyword>
<evidence type="ECO:0000256" key="8">
    <source>
        <dbReference type="PIRSR" id="PIRSR611284-1"/>
    </source>
</evidence>
<organism evidence="11 12">
    <name type="scientific">Candidatus Syntrophocurvum alkaliphilum</name>
    <dbReference type="NCBI Taxonomy" id="2293317"/>
    <lineage>
        <taxon>Bacteria</taxon>
        <taxon>Bacillati</taxon>
        <taxon>Bacillota</taxon>
        <taxon>Clostridia</taxon>
        <taxon>Eubacteriales</taxon>
        <taxon>Syntrophomonadaceae</taxon>
        <taxon>Candidatus Syntrophocurvum</taxon>
    </lineage>
</organism>
<dbReference type="PRINTS" id="PR00081">
    <property type="entry name" value="GDHRDH"/>
</dbReference>
<dbReference type="InterPro" id="IPR020904">
    <property type="entry name" value="Sc_DH/Rdtase_CS"/>
</dbReference>
<dbReference type="KEGG" id="salq:SYNTR_0120"/>
<gene>
    <name evidence="11" type="ORF">SYNTR_0120</name>
</gene>
<keyword evidence="5 10" id="KW-0560">Oxidoreductase</keyword>
<dbReference type="InterPro" id="IPR036291">
    <property type="entry name" value="NAD(P)-bd_dom_sf"/>
</dbReference>
<evidence type="ECO:0000313" key="12">
    <source>
        <dbReference type="Proteomes" id="UP000426444"/>
    </source>
</evidence>
<dbReference type="NCBIfam" id="TIGR01830">
    <property type="entry name" value="3oxo_ACP_reduc"/>
    <property type="match status" value="1"/>
</dbReference>
<comment type="similarity">
    <text evidence="2 10">Belongs to the short-chain dehydrogenases/reductases (SDR) family.</text>
</comment>
<evidence type="ECO:0000256" key="7">
    <source>
        <dbReference type="ARBA" id="ARBA00048508"/>
    </source>
</evidence>
<name>A0A6I6D5X6_9FIRM</name>
<dbReference type="UniPathway" id="UPA00094"/>
<dbReference type="AlphaFoldDB" id="A0A6I6D5X6"/>
<dbReference type="GO" id="GO:0006633">
    <property type="term" value="P:fatty acid biosynthetic process"/>
    <property type="evidence" value="ECO:0007669"/>
    <property type="project" value="UniProtKB-UniPathway"/>
</dbReference>
<keyword evidence="4 9" id="KW-0521">NADP</keyword>
<evidence type="ECO:0000256" key="9">
    <source>
        <dbReference type="PIRSR" id="PIRSR611284-2"/>
    </source>
</evidence>
<keyword evidence="10" id="KW-0443">Lipid metabolism</keyword>
<dbReference type="PRINTS" id="PR00080">
    <property type="entry name" value="SDRFAMILY"/>
</dbReference>
<dbReference type="CDD" id="cd05333">
    <property type="entry name" value="BKR_SDR_c"/>
    <property type="match status" value="1"/>
</dbReference>
<dbReference type="NCBIfam" id="NF009466">
    <property type="entry name" value="PRK12826.1-2"/>
    <property type="match status" value="1"/>
</dbReference>
<comment type="function">
    <text evidence="10">Catalyzes the NADPH-dependent reduction of beta-ketoacyl-ACP substrates to beta-hydroxyacyl-ACP products, the first reductive step in the elongation cycle of fatty acid biosynthesis.</text>
</comment>
<dbReference type="GO" id="GO:0008202">
    <property type="term" value="P:steroid metabolic process"/>
    <property type="evidence" value="ECO:0007669"/>
    <property type="project" value="UniProtKB-KW"/>
</dbReference>
<proteinExistence type="inferred from homology"/>
<accession>A0A6I6D5X6</accession>
<dbReference type="InterPro" id="IPR050259">
    <property type="entry name" value="SDR"/>
</dbReference>
<dbReference type="EC" id="1.1.1.100" evidence="3 10"/>
<evidence type="ECO:0000313" key="11">
    <source>
        <dbReference type="EMBL" id="QGT98713.1"/>
    </source>
</evidence>
<dbReference type="InterPro" id="IPR002347">
    <property type="entry name" value="SDR_fam"/>
</dbReference>
<evidence type="ECO:0000256" key="5">
    <source>
        <dbReference type="ARBA" id="ARBA00023002"/>
    </source>
</evidence>
<keyword evidence="12" id="KW-1185">Reference proteome</keyword>
<dbReference type="OrthoDB" id="9803333at2"/>
<feature type="active site" description="Proton acceptor" evidence="8">
    <location>
        <position position="155"/>
    </location>
</feature>
<sequence length="247" mass="26319">MSTKTAIVTGSSRGIGRSIAINLASNGYQVVVNYKDSNDIEQAKEVLKKIENTGSKGLLCEANVATAEGASTLVSQTIDSFGSVDILVNNAGIAKDQLFLRMTEEQWKETIDTNLSSAFYCTKAVIKHMMKKRFGRIINISSVVGLSGNVGQSHYAASKAGLLGFTYSLAKEYGPRGITANVVAPGYIESDMTKNIPEEASSKLIEKIPVGRLGKPEDVANLVAFLVSPKASYINGQSIQVDGGLSF</sequence>
<evidence type="ECO:0000256" key="6">
    <source>
        <dbReference type="ARBA" id="ARBA00023221"/>
    </source>
</evidence>
<protein>
    <recommendedName>
        <fullName evidence="3 10">3-oxoacyl-[acyl-carrier-protein] reductase</fullName>
        <ecNumber evidence="3 10">1.1.1.100</ecNumber>
    </recommendedName>
</protein>
<comment type="subunit">
    <text evidence="10">Homotetramer.</text>
</comment>
<dbReference type="EMBL" id="CP046457">
    <property type="protein sequence ID" value="QGT98713.1"/>
    <property type="molecule type" value="Genomic_DNA"/>
</dbReference>
<evidence type="ECO:0000256" key="2">
    <source>
        <dbReference type="ARBA" id="ARBA00006484"/>
    </source>
</evidence>
<feature type="binding site" evidence="9">
    <location>
        <begin position="155"/>
        <end position="159"/>
    </location>
    <ligand>
        <name>NADP(+)</name>
        <dbReference type="ChEBI" id="CHEBI:58349"/>
    </ligand>
</feature>
<feature type="binding site" evidence="9">
    <location>
        <begin position="10"/>
        <end position="13"/>
    </location>
    <ligand>
        <name>NADP(+)</name>
        <dbReference type="ChEBI" id="CHEBI:58349"/>
    </ligand>
</feature>
<dbReference type="PANTHER" id="PTHR42879:SF2">
    <property type="entry name" value="3-OXOACYL-[ACYL-CARRIER-PROTEIN] REDUCTASE FABG"/>
    <property type="match status" value="1"/>
</dbReference>
<comment type="catalytic activity">
    <reaction evidence="7 10">
        <text>a (3R)-hydroxyacyl-[ACP] + NADP(+) = a 3-oxoacyl-[ACP] + NADPH + H(+)</text>
        <dbReference type="Rhea" id="RHEA:17397"/>
        <dbReference type="Rhea" id="RHEA-COMP:9916"/>
        <dbReference type="Rhea" id="RHEA-COMP:9945"/>
        <dbReference type="ChEBI" id="CHEBI:15378"/>
        <dbReference type="ChEBI" id="CHEBI:57783"/>
        <dbReference type="ChEBI" id="CHEBI:58349"/>
        <dbReference type="ChEBI" id="CHEBI:78776"/>
        <dbReference type="ChEBI" id="CHEBI:78827"/>
        <dbReference type="EC" id="1.1.1.100"/>
    </reaction>
</comment>
<dbReference type="SUPFAM" id="SSF51735">
    <property type="entry name" value="NAD(P)-binding Rossmann-fold domains"/>
    <property type="match status" value="1"/>
</dbReference>
<evidence type="ECO:0000256" key="1">
    <source>
        <dbReference type="ARBA" id="ARBA00005194"/>
    </source>
</evidence>
<comment type="pathway">
    <text evidence="1 10">Lipid metabolism; fatty acid biosynthesis.</text>
</comment>
<dbReference type="Proteomes" id="UP000426444">
    <property type="component" value="Chromosome"/>
</dbReference>
<dbReference type="GO" id="GO:0004316">
    <property type="term" value="F:3-oxoacyl-[acyl-carrier-protein] reductase (NADPH) activity"/>
    <property type="evidence" value="ECO:0007669"/>
    <property type="project" value="UniProtKB-UniRule"/>
</dbReference>
<feature type="binding site" evidence="9">
    <location>
        <begin position="63"/>
        <end position="64"/>
    </location>
    <ligand>
        <name>NADP(+)</name>
        <dbReference type="ChEBI" id="CHEBI:58349"/>
    </ligand>
</feature>
<keyword evidence="6" id="KW-0753">Steroid metabolism</keyword>
<dbReference type="GO" id="GO:0051287">
    <property type="term" value="F:NAD binding"/>
    <property type="evidence" value="ECO:0007669"/>
    <property type="project" value="UniProtKB-UniRule"/>
</dbReference>
<dbReference type="RefSeq" id="WP_156202680.1">
    <property type="nucleotide sequence ID" value="NZ_CP046457.1"/>
</dbReference>
<evidence type="ECO:0000256" key="3">
    <source>
        <dbReference type="ARBA" id="ARBA00012948"/>
    </source>
</evidence>
<dbReference type="Gene3D" id="3.40.50.720">
    <property type="entry name" value="NAD(P)-binding Rossmann-like Domain"/>
    <property type="match status" value="1"/>
</dbReference>
<feature type="binding site" evidence="9">
    <location>
        <position position="90"/>
    </location>
    <ligand>
        <name>NADP(+)</name>
        <dbReference type="ChEBI" id="CHEBI:58349"/>
    </ligand>
</feature>
<evidence type="ECO:0000256" key="10">
    <source>
        <dbReference type="RuleBase" id="RU366074"/>
    </source>
</evidence>
<dbReference type="FunFam" id="3.40.50.720:FF:000115">
    <property type="entry name" value="3-oxoacyl-[acyl-carrier-protein] reductase FabG"/>
    <property type="match status" value="1"/>
</dbReference>
<evidence type="ECO:0000256" key="4">
    <source>
        <dbReference type="ARBA" id="ARBA00022857"/>
    </source>
</evidence>
<keyword evidence="10" id="KW-0444">Lipid biosynthesis</keyword>
<dbReference type="Pfam" id="PF13561">
    <property type="entry name" value="adh_short_C2"/>
    <property type="match status" value="1"/>
</dbReference>
<feature type="binding site" evidence="9">
    <location>
        <position position="188"/>
    </location>
    <ligand>
        <name>NADP(+)</name>
        <dbReference type="ChEBI" id="CHEBI:58349"/>
    </ligand>
</feature>
<dbReference type="InterPro" id="IPR011284">
    <property type="entry name" value="3oxo_ACP_reduc"/>
</dbReference>
<keyword evidence="10" id="KW-0276">Fatty acid metabolism</keyword>